<accession>A0A840I0X6</accession>
<comment type="caution">
    <text evidence="9">The sequence shown here is derived from an EMBL/GenBank/DDBJ whole genome shotgun (WGS) entry which is preliminary data.</text>
</comment>
<dbReference type="EMBL" id="JACHOB010000001">
    <property type="protein sequence ID" value="MBB4657923.1"/>
    <property type="molecule type" value="Genomic_DNA"/>
</dbReference>
<name>A0A840I0X6_9PROT</name>
<evidence type="ECO:0000256" key="3">
    <source>
        <dbReference type="ARBA" id="ARBA00007275"/>
    </source>
</evidence>
<protein>
    <recommendedName>
        <fullName evidence="4">GDP-mannose pyrophosphatase</fullName>
    </recommendedName>
    <alternativeName>
        <fullName evidence="6">GDP-mannose hydrolase</fullName>
    </alternativeName>
    <alternativeName>
        <fullName evidence="7">GDPMK</fullName>
    </alternativeName>
</protein>
<keyword evidence="5" id="KW-0378">Hydrolase</keyword>
<dbReference type="PANTHER" id="PTHR11839">
    <property type="entry name" value="UDP/ADP-SUGAR PYROPHOSPHATASE"/>
    <property type="match status" value="1"/>
</dbReference>
<evidence type="ECO:0000256" key="5">
    <source>
        <dbReference type="ARBA" id="ARBA00022801"/>
    </source>
</evidence>
<dbReference type="Proteomes" id="UP000563524">
    <property type="component" value="Unassembled WGS sequence"/>
</dbReference>
<dbReference type="InterPro" id="IPR015797">
    <property type="entry name" value="NUDIX_hydrolase-like_dom_sf"/>
</dbReference>
<dbReference type="PROSITE" id="PS00893">
    <property type="entry name" value="NUDIX_BOX"/>
    <property type="match status" value="1"/>
</dbReference>
<gene>
    <name evidence="9" type="ORF">GGQ59_000423</name>
</gene>
<comment type="cofactor">
    <cofactor evidence="2">
        <name>Mg(2+)</name>
        <dbReference type="ChEBI" id="CHEBI:18420"/>
    </cofactor>
</comment>
<dbReference type="GO" id="GO:0005829">
    <property type="term" value="C:cytosol"/>
    <property type="evidence" value="ECO:0007669"/>
    <property type="project" value="TreeGrafter"/>
</dbReference>
<dbReference type="InterPro" id="IPR020084">
    <property type="entry name" value="NUDIX_hydrolase_CS"/>
</dbReference>
<evidence type="ECO:0000313" key="9">
    <source>
        <dbReference type="EMBL" id="MBB4657923.1"/>
    </source>
</evidence>
<evidence type="ECO:0000256" key="6">
    <source>
        <dbReference type="ARBA" id="ARBA00032162"/>
    </source>
</evidence>
<evidence type="ECO:0000256" key="1">
    <source>
        <dbReference type="ARBA" id="ARBA00000847"/>
    </source>
</evidence>
<dbReference type="InterPro" id="IPR000086">
    <property type="entry name" value="NUDIX_hydrolase_dom"/>
</dbReference>
<dbReference type="SUPFAM" id="SSF55811">
    <property type="entry name" value="Nudix"/>
    <property type="match status" value="1"/>
</dbReference>
<dbReference type="AlphaFoldDB" id="A0A840I0X6"/>
<dbReference type="GO" id="GO:0016787">
    <property type="term" value="F:hydrolase activity"/>
    <property type="evidence" value="ECO:0007669"/>
    <property type="project" value="UniProtKB-KW"/>
</dbReference>
<organism evidence="9 10">
    <name type="scientific">Parvularcula dongshanensis</name>
    <dbReference type="NCBI Taxonomy" id="1173995"/>
    <lineage>
        <taxon>Bacteria</taxon>
        <taxon>Pseudomonadati</taxon>
        <taxon>Pseudomonadota</taxon>
        <taxon>Alphaproteobacteria</taxon>
        <taxon>Parvularculales</taxon>
        <taxon>Parvularculaceae</taxon>
        <taxon>Parvularcula</taxon>
    </lineage>
</organism>
<evidence type="ECO:0000256" key="2">
    <source>
        <dbReference type="ARBA" id="ARBA00001946"/>
    </source>
</evidence>
<reference evidence="9 10" key="1">
    <citation type="submission" date="2020-08" db="EMBL/GenBank/DDBJ databases">
        <title>Genomic Encyclopedia of Type Strains, Phase IV (KMG-IV): sequencing the most valuable type-strain genomes for metagenomic binning, comparative biology and taxonomic classification.</title>
        <authorList>
            <person name="Goeker M."/>
        </authorList>
    </citation>
    <scope>NUCLEOTIDE SEQUENCE [LARGE SCALE GENOMIC DNA]</scope>
    <source>
        <strain evidence="9 10">DSM 102850</strain>
    </source>
</reference>
<comment type="similarity">
    <text evidence="3">Belongs to the Nudix hydrolase family. NudK subfamily.</text>
</comment>
<evidence type="ECO:0000256" key="7">
    <source>
        <dbReference type="ARBA" id="ARBA00032272"/>
    </source>
</evidence>
<dbReference type="Gene3D" id="3.90.79.10">
    <property type="entry name" value="Nucleoside Triphosphate Pyrophosphohydrolase"/>
    <property type="match status" value="1"/>
</dbReference>
<dbReference type="CDD" id="cd24161">
    <property type="entry name" value="NUDIX_ADPRase_Ndx2"/>
    <property type="match status" value="1"/>
</dbReference>
<dbReference type="PROSITE" id="PS51462">
    <property type="entry name" value="NUDIX"/>
    <property type="match status" value="1"/>
</dbReference>
<sequence length="207" mass="22095">MTKNGPWTILSTEVGYENPWIRVEHNDVLRPDGAGGTYGVVRFANLAIGVLPLFADGTVPLVGQHRFPFGAYSWELPEGGGPKNEAPEAAARRELLEETGVTAANLLEIGRADLSNSVTDEQAVMYLAWDLEEGEAQPEPDEVLAYRRVPFAGLLGEVLSGEVTDAFTQLMVLTALARARAGELPEAPANLILGATGAGRPDQEGTL</sequence>
<evidence type="ECO:0000313" key="10">
    <source>
        <dbReference type="Proteomes" id="UP000563524"/>
    </source>
</evidence>
<dbReference type="GO" id="GO:0019693">
    <property type="term" value="P:ribose phosphate metabolic process"/>
    <property type="evidence" value="ECO:0007669"/>
    <property type="project" value="TreeGrafter"/>
</dbReference>
<dbReference type="Pfam" id="PF00293">
    <property type="entry name" value="NUDIX"/>
    <property type="match status" value="1"/>
</dbReference>
<evidence type="ECO:0000256" key="4">
    <source>
        <dbReference type="ARBA" id="ARBA00016377"/>
    </source>
</evidence>
<dbReference type="GO" id="GO:0006753">
    <property type="term" value="P:nucleoside phosphate metabolic process"/>
    <property type="evidence" value="ECO:0007669"/>
    <property type="project" value="TreeGrafter"/>
</dbReference>
<dbReference type="RefSeq" id="WP_183815377.1">
    <property type="nucleotide sequence ID" value="NZ_JACHOB010000001.1"/>
</dbReference>
<dbReference type="PANTHER" id="PTHR11839:SF18">
    <property type="entry name" value="NUDIX HYDROLASE DOMAIN-CONTAINING PROTEIN"/>
    <property type="match status" value="1"/>
</dbReference>
<keyword evidence="10" id="KW-1185">Reference proteome</keyword>
<feature type="domain" description="Nudix hydrolase" evidence="8">
    <location>
        <begin position="43"/>
        <end position="171"/>
    </location>
</feature>
<proteinExistence type="inferred from homology"/>
<comment type="catalytic activity">
    <reaction evidence="1">
        <text>GDP-alpha-D-mannose + H2O = alpha-D-mannose 1-phosphate + GMP + 2 H(+)</text>
        <dbReference type="Rhea" id="RHEA:27978"/>
        <dbReference type="ChEBI" id="CHEBI:15377"/>
        <dbReference type="ChEBI" id="CHEBI:15378"/>
        <dbReference type="ChEBI" id="CHEBI:57527"/>
        <dbReference type="ChEBI" id="CHEBI:58115"/>
        <dbReference type="ChEBI" id="CHEBI:58409"/>
    </reaction>
</comment>
<evidence type="ECO:0000259" key="8">
    <source>
        <dbReference type="PROSITE" id="PS51462"/>
    </source>
</evidence>